<name>A0AAD3S784_NEPGR</name>
<accession>A0AAD3S784</accession>
<evidence type="ECO:0000313" key="2">
    <source>
        <dbReference type="Proteomes" id="UP001279734"/>
    </source>
</evidence>
<comment type="caution">
    <text evidence="1">The sequence shown here is derived from an EMBL/GenBank/DDBJ whole genome shotgun (WGS) entry which is preliminary data.</text>
</comment>
<keyword evidence="2" id="KW-1185">Reference proteome</keyword>
<proteinExistence type="predicted"/>
<dbReference type="EMBL" id="BSYO01000006">
    <property type="protein sequence ID" value="GMH05614.1"/>
    <property type="molecule type" value="Genomic_DNA"/>
</dbReference>
<reference evidence="1" key="1">
    <citation type="submission" date="2023-05" db="EMBL/GenBank/DDBJ databases">
        <title>Nepenthes gracilis genome sequencing.</title>
        <authorList>
            <person name="Fukushima K."/>
        </authorList>
    </citation>
    <scope>NUCLEOTIDE SEQUENCE</scope>
    <source>
        <strain evidence="1">SING2019-196</strain>
    </source>
</reference>
<gene>
    <name evidence="1" type="ORF">Nepgr_007454</name>
</gene>
<protein>
    <submittedName>
        <fullName evidence="1">Uncharacterized protein</fullName>
    </submittedName>
</protein>
<dbReference type="AlphaFoldDB" id="A0AAD3S784"/>
<evidence type="ECO:0000313" key="1">
    <source>
        <dbReference type="EMBL" id="GMH05614.1"/>
    </source>
</evidence>
<dbReference type="Proteomes" id="UP001279734">
    <property type="component" value="Unassembled WGS sequence"/>
</dbReference>
<sequence>MIHISKEKNGKANRLVRAAAIGDPGQYAWEICEVLKILNINDREQEIMQITDANNWMIPYVKYLFDGVLQENLDKAKRLTGWYTIMDEKLYRRGYLVPYQDISHWKRLNTPLESTPWYL</sequence>
<organism evidence="1 2">
    <name type="scientific">Nepenthes gracilis</name>
    <name type="common">Slender pitcher plant</name>
    <dbReference type="NCBI Taxonomy" id="150966"/>
    <lineage>
        <taxon>Eukaryota</taxon>
        <taxon>Viridiplantae</taxon>
        <taxon>Streptophyta</taxon>
        <taxon>Embryophyta</taxon>
        <taxon>Tracheophyta</taxon>
        <taxon>Spermatophyta</taxon>
        <taxon>Magnoliopsida</taxon>
        <taxon>eudicotyledons</taxon>
        <taxon>Gunneridae</taxon>
        <taxon>Pentapetalae</taxon>
        <taxon>Caryophyllales</taxon>
        <taxon>Nepenthaceae</taxon>
        <taxon>Nepenthes</taxon>
    </lineage>
</organism>